<dbReference type="PANTHER" id="PTHR36842:SF1">
    <property type="entry name" value="PROTEIN TOLB"/>
    <property type="match status" value="1"/>
</dbReference>
<reference evidence="3" key="1">
    <citation type="submission" date="2020-09" db="EMBL/GenBank/DDBJ databases">
        <authorList>
            <person name="Kikuchi T."/>
        </authorList>
    </citation>
    <scope>NUCLEOTIDE SEQUENCE</scope>
    <source>
        <strain evidence="3">SH1</strain>
    </source>
</reference>
<dbReference type="AlphaFoldDB" id="A0A811K7P7"/>
<dbReference type="InterPro" id="IPR011042">
    <property type="entry name" value="6-blade_b-propeller_TolB-like"/>
</dbReference>
<dbReference type="SUPFAM" id="SSF82171">
    <property type="entry name" value="DPP6 N-terminal domain-like"/>
    <property type="match status" value="1"/>
</dbReference>
<organism evidence="3 4">
    <name type="scientific">Bursaphelenchus okinawaensis</name>
    <dbReference type="NCBI Taxonomy" id="465554"/>
    <lineage>
        <taxon>Eukaryota</taxon>
        <taxon>Metazoa</taxon>
        <taxon>Ecdysozoa</taxon>
        <taxon>Nematoda</taxon>
        <taxon>Chromadorea</taxon>
        <taxon>Rhabditida</taxon>
        <taxon>Tylenchina</taxon>
        <taxon>Tylenchomorpha</taxon>
        <taxon>Aphelenchoidea</taxon>
        <taxon>Aphelenchoididae</taxon>
        <taxon>Bursaphelenchus</taxon>
    </lineage>
</organism>
<comment type="similarity">
    <text evidence="1">Belongs to the TolB family.</text>
</comment>
<dbReference type="EMBL" id="CAJFCW020000002">
    <property type="protein sequence ID" value="CAG9093395.1"/>
    <property type="molecule type" value="Genomic_DNA"/>
</dbReference>
<keyword evidence="4" id="KW-1185">Reference proteome</keyword>
<evidence type="ECO:0000256" key="1">
    <source>
        <dbReference type="ARBA" id="ARBA00009820"/>
    </source>
</evidence>
<evidence type="ECO:0000313" key="4">
    <source>
        <dbReference type="Proteomes" id="UP000614601"/>
    </source>
</evidence>
<dbReference type="PANTHER" id="PTHR36842">
    <property type="entry name" value="PROTEIN TOLB HOMOLOG"/>
    <property type="match status" value="1"/>
</dbReference>
<dbReference type="InterPro" id="IPR011659">
    <property type="entry name" value="WD40"/>
</dbReference>
<evidence type="ECO:0000313" key="3">
    <source>
        <dbReference type="EMBL" id="CAD5211406.1"/>
    </source>
</evidence>
<protein>
    <submittedName>
        <fullName evidence="3">Uncharacterized protein</fullName>
    </submittedName>
</protein>
<comment type="caution">
    <text evidence="3">The sequence shown here is derived from an EMBL/GenBank/DDBJ whole genome shotgun (WGS) entry which is preliminary data.</text>
</comment>
<sequence length="393" mass="43853">MLSLALAVCLCLNVDAGDVHFEGEKYFKSVTQLTFGGANAEAYFSFDNKKLTYQAMGSQYGVGCDQIYQIDLEHLDVTPKRMSSGNGVCTCSYFLKDNKHIVYASTFLKANSTYENTCPIKQCSPANPENSPGTELGDLCKRKDGYFWDIFPDYDIFLANEYGQIVAQLTDEEGYDAEAVVSPDGNTILYTSMQTGDLELFMMDVNGSNKEQITNTLGYDGGAFFSPNGKKIVYRASRPQTAEEISHYKLLLKHNMVEPLDMEIFVYDIESGNHTQVTNLTGANWAPYYLSDNRRIIFSSNHENTGAFDGFSLYITNDDGTGLEKVTHADQYFDSFPMQSYDGKYLAFGSSRNGSSKYDINIFLAEWVDNVNNAAPTLTLGYLSLMISYLLLS</sequence>
<keyword evidence="2" id="KW-0732">Signal</keyword>
<feature type="chain" id="PRO_5036220874" evidence="2">
    <location>
        <begin position="17"/>
        <end position="393"/>
    </location>
</feature>
<evidence type="ECO:0000256" key="2">
    <source>
        <dbReference type="SAM" id="SignalP"/>
    </source>
</evidence>
<dbReference type="Pfam" id="PF07676">
    <property type="entry name" value="PD40"/>
    <property type="match status" value="3"/>
</dbReference>
<name>A0A811K7P7_9BILA</name>
<feature type="signal peptide" evidence="2">
    <location>
        <begin position="1"/>
        <end position="16"/>
    </location>
</feature>
<proteinExistence type="inferred from homology"/>
<dbReference type="Gene3D" id="2.120.10.30">
    <property type="entry name" value="TolB, C-terminal domain"/>
    <property type="match status" value="2"/>
</dbReference>
<dbReference type="EMBL" id="CAJFDH010000002">
    <property type="protein sequence ID" value="CAD5211406.1"/>
    <property type="molecule type" value="Genomic_DNA"/>
</dbReference>
<dbReference type="Proteomes" id="UP000614601">
    <property type="component" value="Unassembled WGS sequence"/>
</dbReference>
<dbReference type="Proteomes" id="UP000783686">
    <property type="component" value="Unassembled WGS sequence"/>
</dbReference>
<accession>A0A811K7P7</accession>
<dbReference type="OrthoDB" id="43744at2759"/>
<gene>
    <name evidence="3" type="ORF">BOKJ2_LOCUS3678</name>
</gene>